<organism evidence="1 2">
    <name type="scientific">Mycolicibacterium neoaurum</name>
    <name type="common">Mycobacterium neoaurum</name>
    <dbReference type="NCBI Taxonomy" id="1795"/>
    <lineage>
        <taxon>Bacteria</taxon>
        <taxon>Bacillati</taxon>
        <taxon>Actinomycetota</taxon>
        <taxon>Actinomycetes</taxon>
        <taxon>Mycobacteriales</taxon>
        <taxon>Mycobacteriaceae</taxon>
        <taxon>Mycolicibacterium</taxon>
    </lineage>
</organism>
<proteinExistence type="predicted"/>
<reference evidence="1" key="1">
    <citation type="submission" date="2014-05" db="EMBL/GenBank/DDBJ databases">
        <authorList>
            <person name="Urmite Genomes"/>
        </authorList>
    </citation>
    <scope>NUCLEOTIDE SEQUENCE</scope>
    <source>
        <strain evidence="1">DSM 44074</strain>
    </source>
</reference>
<protein>
    <submittedName>
        <fullName evidence="1">Phospholipase/carboxylesterase</fullName>
    </submittedName>
</protein>
<dbReference type="AlphaFoldDB" id="A0AAV2WEI9"/>
<evidence type="ECO:0000313" key="2">
    <source>
        <dbReference type="Proteomes" id="UP000028864"/>
    </source>
</evidence>
<accession>A0AAV2WEI9</accession>
<dbReference type="Proteomes" id="UP000028864">
    <property type="component" value="Unassembled WGS sequence"/>
</dbReference>
<sequence length="238" mass="24422">MGIHPEPDPAFVSRPMRTVEYAPGRAADVYGTPGPATALLWHGTQTDSRSAVRPLAEVLAERGLAVIAADWDSHAPDAGRSDLLASARFGAQQAAGSDLTVIGWSLGGVAAAGLTLRASELDIAVGHTVCLGGAFWADDPISGGVVQSGVPAGTTPTPFTLLTGDADAVVPASASIEFAAELRVIGWPAEVIEVAADHGSIAGARYLADDDRYEAADDPQTHAVVETVAEIIMTRFGS</sequence>
<dbReference type="Gene3D" id="3.40.50.1820">
    <property type="entry name" value="alpha/beta hydrolase"/>
    <property type="match status" value="1"/>
</dbReference>
<name>A0AAV2WEI9_MYCNE</name>
<dbReference type="InterPro" id="IPR029058">
    <property type="entry name" value="AB_hydrolase_fold"/>
</dbReference>
<reference evidence="1" key="2">
    <citation type="submission" date="2015-09" db="EMBL/GenBank/DDBJ databases">
        <title>Draft genome sequence of Mycobacterium neoaurum DSM 44074.</title>
        <authorList>
            <person name="Croce O."/>
            <person name="Robert C."/>
            <person name="Raoult D."/>
            <person name="Drancourt M."/>
        </authorList>
    </citation>
    <scope>NUCLEOTIDE SEQUENCE</scope>
    <source>
        <strain evidence="1">DSM 44074</strain>
    </source>
</reference>
<evidence type="ECO:0000313" key="1">
    <source>
        <dbReference type="EMBL" id="CDQ42536.1"/>
    </source>
</evidence>
<dbReference type="EMBL" id="LK021337">
    <property type="protein sequence ID" value="CDQ42536.1"/>
    <property type="molecule type" value="Genomic_DNA"/>
</dbReference>
<dbReference type="SUPFAM" id="SSF53474">
    <property type="entry name" value="alpha/beta-Hydrolases"/>
    <property type="match status" value="1"/>
</dbReference>
<gene>
    <name evidence="1" type="ORF">BN1047_00389</name>
</gene>